<reference evidence="2" key="1">
    <citation type="journal article" date="2019" name="Gigascience">
        <title>De novo genome assembly of the endangered Acer yangbiense, a plant species with extremely small populations endemic to Yunnan Province, China.</title>
        <authorList>
            <person name="Yang J."/>
            <person name="Wariss H.M."/>
            <person name="Tao L."/>
            <person name="Zhang R."/>
            <person name="Yun Q."/>
            <person name="Hollingsworth P."/>
            <person name="Dao Z."/>
            <person name="Luo G."/>
            <person name="Guo H."/>
            <person name="Ma Y."/>
            <person name="Sun W."/>
        </authorList>
    </citation>
    <scope>NUCLEOTIDE SEQUENCE [LARGE SCALE GENOMIC DNA]</scope>
    <source>
        <strain evidence="2">cv. Malutang</strain>
    </source>
</reference>
<dbReference type="CDD" id="cd00303">
    <property type="entry name" value="retropepsin_like"/>
    <property type="match status" value="1"/>
</dbReference>
<name>A0A5C7H7H1_9ROSI</name>
<proteinExistence type="predicted"/>
<dbReference type="Proteomes" id="UP000323000">
    <property type="component" value="Chromosome 10"/>
</dbReference>
<evidence type="ECO:0008006" key="3">
    <source>
        <dbReference type="Google" id="ProtNLM"/>
    </source>
</evidence>
<keyword evidence="2" id="KW-1185">Reference proteome</keyword>
<sequence>MKGVGRQVNAFMQEMREALCNQRQRFYRPDHEVVSVQEDQALSHGGILAIGRKEAAPTQYDLWRSQFGRKLQSCQKGICEENGLAIRELGIFNIEQRLEKVPKLHYEPISFNEGNVVDVHHPHEDALVVHLVIANHEVRRILVDTGSSIDILLYSTFKRIGLKKHQMHLAHTPLFGFTRDSTVPKGIIELPITVGQHLRTIMRMVNFLVVDIPSAYNKEIGRPGLSGIKVVASIYHLCMKFPTAYGIRIVKGSQKEARDCYNTAI</sequence>
<organism evidence="1 2">
    <name type="scientific">Acer yangbiense</name>
    <dbReference type="NCBI Taxonomy" id="1000413"/>
    <lineage>
        <taxon>Eukaryota</taxon>
        <taxon>Viridiplantae</taxon>
        <taxon>Streptophyta</taxon>
        <taxon>Embryophyta</taxon>
        <taxon>Tracheophyta</taxon>
        <taxon>Spermatophyta</taxon>
        <taxon>Magnoliopsida</taxon>
        <taxon>eudicotyledons</taxon>
        <taxon>Gunneridae</taxon>
        <taxon>Pentapetalae</taxon>
        <taxon>rosids</taxon>
        <taxon>malvids</taxon>
        <taxon>Sapindales</taxon>
        <taxon>Sapindaceae</taxon>
        <taxon>Hippocastanoideae</taxon>
        <taxon>Acereae</taxon>
        <taxon>Acer</taxon>
    </lineage>
</organism>
<comment type="caution">
    <text evidence="1">The sequence shown here is derived from an EMBL/GenBank/DDBJ whole genome shotgun (WGS) entry which is preliminary data.</text>
</comment>
<dbReference type="AlphaFoldDB" id="A0A5C7H7H1"/>
<dbReference type="Gene3D" id="2.40.70.10">
    <property type="entry name" value="Acid Proteases"/>
    <property type="match status" value="1"/>
</dbReference>
<gene>
    <name evidence="1" type="ORF">EZV62_021848</name>
</gene>
<dbReference type="EMBL" id="VAHF01000010">
    <property type="protein sequence ID" value="TXG52679.1"/>
    <property type="molecule type" value="Genomic_DNA"/>
</dbReference>
<protein>
    <recommendedName>
        <fullName evidence="3">Peptidase A2 domain-containing protein</fullName>
    </recommendedName>
</protein>
<accession>A0A5C7H7H1</accession>
<dbReference type="PANTHER" id="PTHR33240:SF15">
    <property type="entry name" value="GAG-PRO-LIKE PROTEIN"/>
    <property type="match status" value="1"/>
</dbReference>
<evidence type="ECO:0000313" key="1">
    <source>
        <dbReference type="EMBL" id="TXG52679.1"/>
    </source>
</evidence>
<dbReference type="InterPro" id="IPR021109">
    <property type="entry name" value="Peptidase_aspartic_dom_sf"/>
</dbReference>
<evidence type="ECO:0000313" key="2">
    <source>
        <dbReference type="Proteomes" id="UP000323000"/>
    </source>
</evidence>
<dbReference type="OrthoDB" id="2919534at2759"/>
<dbReference type="PANTHER" id="PTHR33240">
    <property type="entry name" value="OS08G0508500 PROTEIN"/>
    <property type="match status" value="1"/>
</dbReference>